<dbReference type="SUPFAM" id="SSF51556">
    <property type="entry name" value="Metallo-dependent hydrolases"/>
    <property type="match status" value="1"/>
</dbReference>
<dbReference type="InterPro" id="IPR006680">
    <property type="entry name" value="Amidohydro-rel"/>
</dbReference>
<name>A0A3N4G3H2_9LACT</name>
<dbReference type="Pfam" id="PF01979">
    <property type="entry name" value="Amidohydro_1"/>
    <property type="match status" value="1"/>
</dbReference>
<comment type="caution">
    <text evidence="3">The sequence shown here is derived from an EMBL/GenBank/DDBJ whole genome shotgun (WGS) entry which is preliminary data.</text>
</comment>
<keyword evidence="4" id="KW-1185">Reference proteome</keyword>
<sequence length="448" mass="49446">MRTLIRNAWVLTMDDQMHEYHPGYVLLNEDIIEAVGPEEGPTLLHIQDLIDTADTVIDANDALVVPGFVNTHTHIGMIPFRSLGDDMKDRLRKLLFPLEADMTEDLVRASAQYAMAEMLLAGITTFADMYYFEDAIAEEADQMGIRALLGETIIGQPTPDASDNTPYFGLKMAPAFIERWQGHVRIQPMIAPHAPNTNDRASLESVTKIAIKYNVPVMIHVSEMDYEMAEFKDKYNQTPIEYLDSIGFFEAKVIAAHGIHAKGQDFTILHDQGVGLAHCVVANTKAAKGVAPIKEMLAADVAVGLGTDGPSSGNRLDLFTQMRTFAYAQKTYNHDRSIFPATTIVNLATRGGAKVLSLDHKIGQLTPGYQADITMIERKSLNMNPIFDPYSAIVYSAEASNVEAVWVAGQQLVANKTLTRFSEETISQRLQAQMAPFNAKVAEILGQE</sequence>
<dbReference type="OrthoDB" id="9797498at2"/>
<proteinExistence type="predicted"/>
<dbReference type="PANTHER" id="PTHR43794:SF11">
    <property type="entry name" value="AMIDOHYDROLASE-RELATED DOMAIN-CONTAINING PROTEIN"/>
    <property type="match status" value="1"/>
</dbReference>
<dbReference type="CDD" id="cd01298">
    <property type="entry name" value="ATZ_TRZ_like"/>
    <property type="match status" value="1"/>
</dbReference>
<dbReference type="SUPFAM" id="SSF51338">
    <property type="entry name" value="Composite domain of metallo-dependent hydrolases"/>
    <property type="match status" value="1"/>
</dbReference>
<dbReference type="InterPro" id="IPR050287">
    <property type="entry name" value="MTA/SAH_deaminase"/>
</dbReference>
<gene>
    <name evidence="3" type="ORF">EF384_09260</name>
</gene>
<dbReference type="PANTHER" id="PTHR43794">
    <property type="entry name" value="AMINOHYDROLASE SSNA-RELATED"/>
    <property type="match status" value="1"/>
</dbReference>
<evidence type="ECO:0000313" key="4">
    <source>
        <dbReference type="Proteomes" id="UP000273977"/>
    </source>
</evidence>
<dbReference type="Proteomes" id="UP000273977">
    <property type="component" value="Unassembled WGS sequence"/>
</dbReference>
<dbReference type="InterPro" id="IPR011059">
    <property type="entry name" value="Metal-dep_hydrolase_composite"/>
</dbReference>
<feature type="domain" description="Amidohydrolase-related" evidence="2">
    <location>
        <begin position="63"/>
        <end position="411"/>
    </location>
</feature>
<dbReference type="Gene3D" id="3.20.20.140">
    <property type="entry name" value="Metal-dependent hydrolases"/>
    <property type="match status" value="1"/>
</dbReference>
<accession>A0A3N4G3H2</accession>
<dbReference type="RefSeq" id="WP_123781380.1">
    <property type="nucleotide sequence ID" value="NZ_RKMG01000050.1"/>
</dbReference>
<dbReference type="AlphaFoldDB" id="A0A3N4G3H2"/>
<evidence type="ECO:0000313" key="3">
    <source>
        <dbReference type="EMBL" id="RPA55897.1"/>
    </source>
</evidence>
<dbReference type="Gene3D" id="2.30.40.10">
    <property type="entry name" value="Urease, subunit C, domain 1"/>
    <property type="match status" value="1"/>
</dbReference>
<reference evidence="3 4" key="1">
    <citation type="submission" date="2018-11" db="EMBL/GenBank/DDBJ databases">
        <title>Aerococcus sp. SJQ22, whole genome shotgun sequence.</title>
        <authorList>
            <person name="Sun L."/>
            <person name="Gao X."/>
            <person name="Chen W."/>
            <person name="Huang K."/>
        </authorList>
    </citation>
    <scope>NUCLEOTIDE SEQUENCE [LARGE SCALE GENOMIC DNA]</scope>
    <source>
        <strain evidence="3 4">SJQ22</strain>
    </source>
</reference>
<dbReference type="InterPro" id="IPR032466">
    <property type="entry name" value="Metal_Hydrolase"/>
</dbReference>
<organism evidence="3 4">
    <name type="scientific">Aerococcus agrisoli</name>
    <dbReference type="NCBI Taxonomy" id="2487350"/>
    <lineage>
        <taxon>Bacteria</taxon>
        <taxon>Bacillati</taxon>
        <taxon>Bacillota</taxon>
        <taxon>Bacilli</taxon>
        <taxon>Lactobacillales</taxon>
        <taxon>Aerococcaceae</taxon>
        <taxon>Aerococcus</taxon>
    </lineage>
</organism>
<keyword evidence="1 3" id="KW-0378">Hydrolase</keyword>
<evidence type="ECO:0000256" key="1">
    <source>
        <dbReference type="ARBA" id="ARBA00022801"/>
    </source>
</evidence>
<dbReference type="EMBL" id="RKMG01000050">
    <property type="protein sequence ID" value="RPA55897.1"/>
    <property type="molecule type" value="Genomic_DNA"/>
</dbReference>
<dbReference type="GO" id="GO:0016810">
    <property type="term" value="F:hydrolase activity, acting on carbon-nitrogen (but not peptide) bonds"/>
    <property type="evidence" value="ECO:0007669"/>
    <property type="project" value="InterPro"/>
</dbReference>
<protein>
    <submittedName>
        <fullName evidence="3">Amidohydrolase</fullName>
    </submittedName>
</protein>
<evidence type="ECO:0000259" key="2">
    <source>
        <dbReference type="Pfam" id="PF01979"/>
    </source>
</evidence>